<protein>
    <submittedName>
        <fullName evidence="2">Uncharacterized protein</fullName>
    </submittedName>
</protein>
<evidence type="ECO:0000256" key="1">
    <source>
        <dbReference type="SAM" id="MobiDB-lite"/>
    </source>
</evidence>
<feature type="region of interest" description="Disordered" evidence="1">
    <location>
        <begin position="82"/>
        <end position="144"/>
    </location>
</feature>
<reference evidence="2 3" key="1">
    <citation type="submission" date="2014-03" db="EMBL/GenBank/DDBJ databases">
        <title>Genomics of Bifidobacteria.</title>
        <authorList>
            <person name="Ventura M."/>
            <person name="Milani C."/>
            <person name="Lugli G.A."/>
        </authorList>
    </citation>
    <scope>NUCLEOTIDE SEQUENCE [LARGE SCALE GENOMIC DNA]</scope>
    <source>
        <strain evidence="2 3">DSM 23969</strain>
    </source>
</reference>
<dbReference type="STRING" id="1437608.GCA_000771645_00960"/>
<gene>
    <name evidence="2" type="ORF">BBIA_1446</name>
</gene>
<dbReference type="AlphaFoldDB" id="A0A086ZTA8"/>
<keyword evidence="3" id="KW-1185">Reference proteome</keyword>
<dbReference type="eggNOG" id="ENOG503288P">
    <property type="taxonomic scope" value="Bacteria"/>
</dbReference>
<feature type="compositionally biased region" description="Basic and acidic residues" evidence="1">
    <location>
        <begin position="117"/>
        <end position="132"/>
    </location>
</feature>
<sequence>MEDHIRMCRFVQNGEPTMGEYIEEADGTGICRISELDGSESTDIVVSYPDGTMPDGIGDLEIFNVSMQISDGAEGAYHMPIEIQESLGTPHPRRIRNGRARREGSRRRSLRPPLRRRPQEDQRRMERQRLHLTETPQPEYAVTP</sequence>
<accession>A0A086ZTA8</accession>
<proteinExistence type="predicted"/>
<comment type="caution">
    <text evidence="2">The sequence shown here is derived from an EMBL/GenBank/DDBJ whole genome shotgun (WGS) entry which is preliminary data.</text>
</comment>
<dbReference type="EMBL" id="JGYN01000020">
    <property type="protein sequence ID" value="KFI49758.1"/>
    <property type="molecule type" value="Genomic_DNA"/>
</dbReference>
<dbReference type="RefSeq" id="WP_238548465.1">
    <property type="nucleotide sequence ID" value="NZ_JDUU01000002.1"/>
</dbReference>
<evidence type="ECO:0000313" key="2">
    <source>
        <dbReference type="EMBL" id="KFI49758.1"/>
    </source>
</evidence>
<organism evidence="2 3">
    <name type="scientific">Bifidobacterium biavatii DSM 23969</name>
    <dbReference type="NCBI Taxonomy" id="1437608"/>
    <lineage>
        <taxon>Bacteria</taxon>
        <taxon>Bacillati</taxon>
        <taxon>Actinomycetota</taxon>
        <taxon>Actinomycetes</taxon>
        <taxon>Bifidobacteriales</taxon>
        <taxon>Bifidobacteriaceae</taxon>
        <taxon>Bifidobacterium</taxon>
    </lineage>
</organism>
<dbReference type="Proteomes" id="UP000029108">
    <property type="component" value="Unassembled WGS sequence"/>
</dbReference>
<name>A0A086ZTA8_9BIFI</name>
<evidence type="ECO:0000313" key="3">
    <source>
        <dbReference type="Proteomes" id="UP000029108"/>
    </source>
</evidence>
<feature type="compositionally biased region" description="Basic residues" evidence="1">
    <location>
        <begin position="91"/>
        <end position="116"/>
    </location>
</feature>